<reference evidence="2" key="1">
    <citation type="submission" date="2018-04" db="EMBL/GenBank/DDBJ databases">
        <authorList>
            <person name="Go L.Y."/>
            <person name="Mitchell J.A."/>
        </authorList>
    </citation>
    <scope>NUCLEOTIDE SEQUENCE [LARGE SCALE GENOMIC DNA]</scope>
</reference>
<gene>
    <name evidence="1" type="primary">51</name>
    <name evidence="1" type="ORF">PBI_FLOOF_51</name>
</gene>
<proteinExistence type="predicted"/>
<evidence type="ECO:0000313" key="1">
    <source>
        <dbReference type="EMBL" id="AWY04887.1"/>
    </source>
</evidence>
<dbReference type="Proteomes" id="UP000251585">
    <property type="component" value="Segment"/>
</dbReference>
<name>A0A2Z4Q4A3_9CAUD</name>
<keyword evidence="2" id="KW-1185">Reference proteome</keyword>
<sequence length="297" mass="32206">MSSFSTSIRELFDAKLAPFAQLPLEEELALISEAQGGSEEAKLRLLRQYANGLRSIAAREHARAGGREAGEDPEETRANVLIAFMEALAACDGTTRIAARLKGATLDAANTYHLRSAFAVPARTRARYFQALREAGLNGNAEDKAVELGMSREVFQQVRAAFSTDSIEGLGETWSHGVGVAADTYGGQDYGRERAPHMEGLQSSLQPSYATTEDRLTLARAYAAVDELTLGVIEDAYGFAFYDDDSTPEKPIRDRDPFAGFDPIPDTQIAHLRGMSRSGIQRKRTEGLAAMRVAVGA</sequence>
<organism evidence="1 2">
    <name type="scientific">Microbacterium phage Floof</name>
    <dbReference type="NCBI Taxonomy" id="2201433"/>
    <lineage>
        <taxon>Viruses</taxon>
        <taxon>Duplodnaviria</taxon>
        <taxon>Heunggongvirae</taxon>
        <taxon>Uroviricota</taxon>
        <taxon>Caudoviricetes</taxon>
        <taxon>Casidaviridae</taxon>
        <taxon>Percivalvirus</taxon>
        <taxon>Percivalvirus floof</taxon>
    </lineage>
</organism>
<protein>
    <submittedName>
        <fullName evidence="1">DNA binding protein</fullName>
    </submittedName>
</protein>
<accession>A0A2Z4Q4A3</accession>
<evidence type="ECO:0000313" key="2">
    <source>
        <dbReference type="Proteomes" id="UP000251585"/>
    </source>
</evidence>
<dbReference type="EMBL" id="MH271298">
    <property type="protein sequence ID" value="AWY04887.1"/>
    <property type="molecule type" value="Genomic_DNA"/>
</dbReference>